<dbReference type="AlphaFoldDB" id="A0A848GJ60"/>
<protein>
    <submittedName>
        <fullName evidence="1">Uncharacterized protein</fullName>
    </submittedName>
</protein>
<proteinExistence type="predicted"/>
<reference evidence="1 2" key="1">
    <citation type="submission" date="2020-04" db="EMBL/GenBank/DDBJ databases">
        <title>Chitinophaga sp. G-6-1-13 sp. nov., isolated from soil.</title>
        <authorList>
            <person name="Dahal R.H."/>
            <person name="Chaudhary D.K."/>
        </authorList>
    </citation>
    <scope>NUCLEOTIDE SEQUENCE [LARGE SCALE GENOMIC DNA]</scope>
    <source>
        <strain evidence="1 2">G-6-1-13</strain>
    </source>
</reference>
<accession>A0A848GJ60</accession>
<dbReference type="EMBL" id="JABBGC010000001">
    <property type="protein sequence ID" value="NML37731.1"/>
    <property type="molecule type" value="Genomic_DNA"/>
</dbReference>
<sequence>MQLFNGRLYPEEIIPYLEQFDKENYVNELKRVIDNGFQKMSVHDSVELYTCCIATNIYDLETTVSFDVVDTSEKYRRDLLQALEKRYRLKSEQGKLTKRDRVPDINNIPRNYDEPDKYAFPKIAVEKNTSIPKNFEFYTQRKCWYEIFPLQKEVLQYAVGQLSDLLNLHPRFEMFFIGMESKEGFIYRSNVSE</sequence>
<name>A0A848GJ60_9BACT</name>
<organism evidence="1 2">
    <name type="scientific">Chitinophaga fulva</name>
    <dbReference type="NCBI Taxonomy" id="2728842"/>
    <lineage>
        <taxon>Bacteria</taxon>
        <taxon>Pseudomonadati</taxon>
        <taxon>Bacteroidota</taxon>
        <taxon>Chitinophagia</taxon>
        <taxon>Chitinophagales</taxon>
        <taxon>Chitinophagaceae</taxon>
        <taxon>Chitinophaga</taxon>
    </lineage>
</organism>
<keyword evidence="2" id="KW-1185">Reference proteome</keyword>
<dbReference type="RefSeq" id="WP_169224774.1">
    <property type="nucleotide sequence ID" value="NZ_JABBGC010000001.1"/>
</dbReference>
<dbReference type="Proteomes" id="UP000583266">
    <property type="component" value="Unassembled WGS sequence"/>
</dbReference>
<gene>
    <name evidence="1" type="ORF">HHL17_11050</name>
</gene>
<evidence type="ECO:0000313" key="2">
    <source>
        <dbReference type="Proteomes" id="UP000583266"/>
    </source>
</evidence>
<evidence type="ECO:0000313" key="1">
    <source>
        <dbReference type="EMBL" id="NML37731.1"/>
    </source>
</evidence>
<comment type="caution">
    <text evidence="1">The sequence shown here is derived from an EMBL/GenBank/DDBJ whole genome shotgun (WGS) entry which is preliminary data.</text>
</comment>